<reference evidence="9 10" key="1">
    <citation type="submission" date="2018-06" db="EMBL/GenBank/DDBJ databases">
        <authorList>
            <consortium name="Pathogen Informatics"/>
            <person name="Doyle S."/>
        </authorList>
    </citation>
    <scope>NUCLEOTIDE SEQUENCE [LARGE SCALE GENOMIC DNA]</scope>
    <source>
        <strain evidence="9 10">NCTC9601</strain>
    </source>
</reference>
<evidence type="ECO:0000256" key="4">
    <source>
        <dbReference type="ARBA" id="ARBA00022989"/>
    </source>
</evidence>
<evidence type="ECO:0000313" key="10">
    <source>
        <dbReference type="Proteomes" id="UP000251123"/>
    </source>
</evidence>
<comment type="subcellular location">
    <subcellularLocation>
        <location evidence="1">Cell inner membrane</location>
        <topology evidence="1">Multi-pass membrane protein</topology>
    </subcellularLocation>
</comment>
<sequence>MALAIIDDLGAIVIIALFYTHDLSMLSLGVAAAAIAVLVALNLSGVRRTGIYILVGAVLWTAVLKSGVHATLAGVIVGFMIPLEEKHGKSPAKALEHVLHPWVAFMILPLFAFANAGVSLQGVTLAGLTSLLPLGIMAGLFIGKPLGISLFCWLALKLKWASLPEGTTCKQIMAVGILCGIGFTMSIFIATLAFGSVDPALINWAKLGILIGSVLSAVVGYLILRQRVTDTRLAV</sequence>
<dbReference type="InterPro" id="IPR023171">
    <property type="entry name" value="Na/H_antiporter_dom_sf"/>
</dbReference>
<keyword evidence="6" id="KW-0739">Sodium transport</keyword>
<proteinExistence type="predicted"/>
<keyword evidence="4 8" id="KW-1133">Transmembrane helix</keyword>
<dbReference type="GO" id="GO:0015385">
    <property type="term" value="F:sodium:proton antiporter activity"/>
    <property type="evidence" value="ECO:0007669"/>
    <property type="project" value="UniProtKB-UniRule"/>
</dbReference>
<dbReference type="NCBIfam" id="TIGR00773">
    <property type="entry name" value="NhaA"/>
    <property type="match status" value="1"/>
</dbReference>
<evidence type="ECO:0000256" key="6">
    <source>
        <dbReference type="ARBA" id="ARBA00023201"/>
    </source>
</evidence>
<evidence type="ECO:0000256" key="8">
    <source>
        <dbReference type="SAM" id="Phobius"/>
    </source>
</evidence>
<feature type="transmembrane region" description="Helical" evidence="8">
    <location>
        <begin position="12"/>
        <end position="39"/>
    </location>
</feature>
<evidence type="ECO:0000256" key="7">
    <source>
        <dbReference type="NCBIfam" id="TIGR00773"/>
    </source>
</evidence>
<dbReference type="Proteomes" id="UP000251123">
    <property type="component" value="Unassembled WGS sequence"/>
</dbReference>
<feature type="transmembrane region" description="Helical" evidence="8">
    <location>
        <begin position="134"/>
        <end position="156"/>
    </location>
</feature>
<accession>A0A2X3F8I7</accession>
<feature type="transmembrane region" description="Helical" evidence="8">
    <location>
        <begin position="172"/>
        <end position="195"/>
    </location>
</feature>
<dbReference type="Gene3D" id="1.20.1530.10">
    <property type="entry name" value="Na+/H+ antiporter like domain"/>
    <property type="match status" value="1"/>
</dbReference>
<dbReference type="GO" id="GO:0005886">
    <property type="term" value="C:plasma membrane"/>
    <property type="evidence" value="ECO:0007669"/>
    <property type="project" value="UniProtKB-SubCell"/>
</dbReference>
<keyword evidence="6" id="KW-0915">Sodium</keyword>
<feature type="transmembrane region" description="Helical" evidence="8">
    <location>
        <begin position="51"/>
        <end position="81"/>
    </location>
</feature>
<evidence type="ECO:0000256" key="3">
    <source>
        <dbReference type="ARBA" id="ARBA00022692"/>
    </source>
</evidence>
<keyword evidence="5 8" id="KW-0472">Membrane</keyword>
<keyword evidence="2" id="KW-1003">Cell membrane</keyword>
<dbReference type="PANTHER" id="PTHR30341">
    <property type="entry name" value="SODIUM ION/PROTON ANTIPORTER NHAA-RELATED"/>
    <property type="match status" value="1"/>
</dbReference>
<feature type="transmembrane region" description="Helical" evidence="8">
    <location>
        <begin position="201"/>
        <end position="224"/>
    </location>
</feature>
<keyword evidence="6" id="KW-0406">Ion transport</keyword>
<protein>
    <recommendedName>
        <fullName evidence="7">Na+/H+ antiporter NhaA</fullName>
    </recommendedName>
</protein>
<organism evidence="9 10">
    <name type="scientific">Klebsiella pneumoniae</name>
    <dbReference type="NCBI Taxonomy" id="573"/>
    <lineage>
        <taxon>Bacteria</taxon>
        <taxon>Pseudomonadati</taxon>
        <taxon>Pseudomonadota</taxon>
        <taxon>Gammaproteobacteria</taxon>
        <taxon>Enterobacterales</taxon>
        <taxon>Enterobacteriaceae</taxon>
        <taxon>Klebsiella/Raoultella group</taxon>
        <taxon>Klebsiella</taxon>
        <taxon>Klebsiella pneumoniae complex</taxon>
    </lineage>
</organism>
<dbReference type="InterPro" id="IPR004670">
    <property type="entry name" value="NhaA"/>
</dbReference>
<dbReference type="GO" id="GO:0006885">
    <property type="term" value="P:regulation of pH"/>
    <property type="evidence" value="ECO:0007669"/>
    <property type="project" value="UniProtKB-UniRule"/>
</dbReference>
<gene>
    <name evidence="9" type="primary">nhaA_3</name>
    <name evidence="9" type="ORF">NCTC9601_05790</name>
</gene>
<dbReference type="Pfam" id="PF06965">
    <property type="entry name" value="Na_H_antiport_1"/>
    <property type="match status" value="1"/>
</dbReference>
<feature type="transmembrane region" description="Helical" evidence="8">
    <location>
        <begin position="102"/>
        <end position="128"/>
    </location>
</feature>
<dbReference type="AlphaFoldDB" id="A0A2X3F8I7"/>
<keyword evidence="6" id="KW-0813">Transport</keyword>
<evidence type="ECO:0000256" key="5">
    <source>
        <dbReference type="ARBA" id="ARBA00023136"/>
    </source>
</evidence>
<keyword evidence="3 8" id="KW-0812">Transmembrane</keyword>
<evidence type="ECO:0000256" key="1">
    <source>
        <dbReference type="ARBA" id="ARBA00004429"/>
    </source>
</evidence>
<dbReference type="PANTHER" id="PTHR30341:SF0">
    <property type="entry name" value="NA(+)_H(+) ANTIPORTER NHAA"/>
    <property type="match status" value="1"/>
</dbReference>
<dbReference type="EMBL" id="UASN01000022">
    <property type="protein sequence ID" value="SQC19110.1"/>
    <property type="molecule type" value="Genomic_DNA"/>
</dbReference>
<name>A0A2X3F8I7_KLEPN</name>
<evidence type="ECO:0000313" key="9">
    <source>
        <dbReference type="EMBL" id="SQC19110.1"/>
    </source>
</evidence>
<evidence type="ECO:0000256" key="2">
    <source>
        <dbReference type="ARBA" id="ARBA00022475"/>
    </source>
</evidence>